<feature type="chain" id="PRO_5047148174" evidence="2">
    <location>
        <begin position="17"/>
        <end position="41"/>
    </location>
</feature>
<organism evidence="3 4">
    <name type="scientific">Nonomuraea mangrovi</name>
    <dbReference type="NCBI Taxonomy" id="2316207"/>
    <lineage>
        <taxon>Bacteria</taxon>
        <taxon>Bacillati</taxon>
        <taxon>Actinomycetota</taxon>
        <taxon>Actinomycetes</taxon>
        <taxon>Streptosporangiales</taxon>
        <taxon>Streptosporangiaceae</taxon>
        <taxon>Nonomuraea</taxon>
    </lineage>
</organism>
<dbReference type="Proteomes" id="UP001597368">
    <property type="component" value="Unassembled WGS sequence"/>
</dbReference>
<gene>
    <name evidence="3" type="ORF">ACFSKW_15840</name>
</gene>
<feature type="region of interest" description="Disordered" evidence="1">
    <location>
        <begin position="21"/>
        <end position="41"/>
    </location>
</feature>
<feature type="signal peptide" evidence="2">
    <location>
        <begin position="1"/>
        <end position="16"/>
    </location>
</feature>
<dbReference type="RefSeq" id="WP_379572987.1">
    <property type="nucleotide sequence ID" value="NZ_JBHUFV010000022.1"/>
</dbReference>
<evidence type="ECO:0000256" key="1">
    <source>
        <dbReference type="SAM" id="MobiDB-lite"/>
    </source>
</evidence>
<protein>
    <submittedName>
        <fullName evidence="3">Uncharacterized protein</fullName>
    </submittedName>
</protein>
<keyword evidence="4" id="KW-1185">Reference proteome</keyword>
<proteinExistence type="predicted"/>
<reference evidence="4" key="1">
    <citation type="journal article" date="2019" name="Int. J. Syst. Evol. Microbiol.">
        <title>The Global Catalogue of Microorganisms (GCM) 10K type strain sequencing project: providing services to taxonomists for standard genome sequencing and annotation.</title>
        <authorList>
            <consortium name="The Broad Institute Genomics Platform"/>
            <consortium name="The Broad Institute Genome Sequencing Center for Infectious Disease"/>
            <person name="Wu L."/>
            <person name="Ma J."/>
        </authorList>
    </citation>
    <scope>NUCLEOTIDE SEQUENCE [LARGE SCALE GENOMIC DNA]</scope>
    <source>
        <strain evidence="4">ICMP 6774ER</strain>
    </source>
</reference>
<keyword evidence="2" id="KW-0732">Signal</keyword>
<name>A0ABW4STM9_9ACTN</name>
<dbReference type="EMBL" id="JBHUFV010000022">
    <property type="protein sequence ID" value="MFD1932948.1"/>
    <property type="molecule type" value="Genomic_DNA"/>
</dbReference>
<evidence type="ECO:0000256" key="2">
    <source>
        <dbReference type="SAM" id="SignalP"/>
    </source>
</evidence>
<evidence type="ECO:0000313" key="4">
    <source>
        <dbReference type="Proteomes" id="UP001597368"/>
    </source>
</evidence>
<accession>A0ABW4STM9</accession>
<evidence type="ECO:0000313" key="3">
    <source>
        <dbReference type="EMBL" id="MFD1932948.1"/>
    </source>
</evidence>
<comment type="caution">
    <text evidence="3">The sequence shown here is derived from an EMBL/GenBank/DDBJ whole genome shotgun (WGS) entry which is preliminary data.</text>
</comment>
<sequence>MRLAWVMSMLGAAAMAAVSRGAPPEVTARGRYSLGRTGASR</sequence>